<name>A0A2W4VVP8_9CYAN</name>
<accession>A0A2W4VVP8</accession>
<protein>
    <submittedName>
        <fullName evidence="7">Rhomboid family intramembrane serine protease</fullName>
    </submittedName>
</protein>
<feature type="transmembrane region" description="Helical" evidence="5">
    <location>
        <begin position="20"/>
        <end position="37"/>
    </location>
</feature>
<dbReference type="Pfam" id="PF01694">
    <property type="entry name" value="Rhomboid"/>
    <property type="match status" value="1"/>
</dbReference>
<comment type="subcellular location">
    <subcellularLocation>
        <location evidence="1">Membrane</location>
        <topology evidence="1">Multi-pass membrane protein</topology>
    </subcellularLocation>
</comment>
<dbReference type="Proteomes" id="UP000249354">
    <property type="component" value="Unassembled WGS sequence"/>
</dbReference>
<feature type="transmembrane region" description="Helical" evidence="5">
    <location>
        <begin position="98"/>
        <end position="115"/>
    </location>
</feature>
<dbReference type="Gene3D" id="1.20.1540.10">
    <property type="entry name" value="Rhomboid-like"/>
    <property type="match status" value="1"/>
</dbReference>
<reference evidence="8" key="1">
    <citation type="submission" date="2018-04" db="EMBL/GenBank/DDBJ databases">
        <authorList>
            <person name="Cornet L."/>
        </authorList>
    </citation>
    <scope>NUCLEOTIDE SEQUENCE [LARGE SCALE GENOMIC DNA]</scope>
</reference>
<comment type="caution">
    <text evidence="7">The sequence shown here is derived from an EMBL/GenBank/DDBJ whole genome shotgun (WGS) entry which is preliminary data.</text>
</comment>
<feature type="transmembrane region" description="Helical" evidence="5">
    <location>
        <begin position="127"/>
        <end position="146"/>
    </location>
</feature>
<evidence type="ECO:0000256" key="3">
    <source>
        <dbReference type="ARBA" id="ARBA00022989"/>
    </source>
</evidence>
<keyword evidence="4 5" id="KW-0472">Membrane</keyword>
<evidence type="ECO:0000256" key="1">
    <source>
        <dbReference type="ARBA" id="ARBA00004141"/>
    </source>
</evidence>
<evidence type="ECO:0000259" key="6">
    <source>
        <dbReference type="Pfam" id="PF01694"/>
    </source>
</evidence>
<evidence type="ECO:0000256" key="4">
    <source>
        <dbReference type="ARBA" id="ARBA00023136"/>
    </source>
</evidence>
<dbReference type="InterPro" id="IPR050925">
    <property type="entry name" value="Rhomboid_protease_S54"/>
</dbReference>
<reference evidence="7 8" key="2">
    <citation type="submission" date="2018-06" db="EMBL/GenBank/DDBJ databases">
        <title>Metagenomic assembly of (sub)arctic Cyanobacteria and their associated microbiome from non-axenic cultures.</title>
        <authorList>
            <person name="Baurain D."/>
        </authorList>
    </citation>
    <scope>NUCLEOTIDE SEQUENCE [LARGE SCALE GENOMIC DNA]</scope>
    <source>
        <strain evidence="7">ULC129bin1</strain>
    </source>
</reference>
<sequence length="238" mass="25724">MKGPTQAAVKAATSALNPKLQFLLLYLIIGGVALALYKGDADWRESAEVLRDCVIVTWIASLTNMLLGNGLGKIFGIRPRRLIGLLGIPFSPLLHRDIGHLIANTIPFLVLGWFILVQGELEGNSGFYVITVTILLIGGLGTWLFGRDAIHLGASGLVFGYIGFLLINGYQVQTLLTIGFAIIVFLMYGNQLWSMLPSSNENTVSWEGHLFGFIGGIVAGVRPDLLSSVSEALSRLLQ</sequence>
<gene>
    <name evidence="7" type="ORF">DCF25_15665</name>
</gene>
<dbReference type="PANTHER" id="PTHR43731">
    <property type="entry name" value="RHOMBOID PROTEASE"/>
    <property type="match status" value="1"/>
</dbReference>
<evidence type="ECO:0000313" key="8">
    <source>
        <dbReference type="Proteomes" id="UP000249354"/>
    </source>
</evidence>
<dbReference type="GO" id="GO:0004252">
    <property type="term" value="F:serine-type endopeptidase activity"/>
    <property type="evidence" value="ECO:0007669"/>
    <property type="project" value="InterPro"/>
</dbReference>
<dbReference type="SUPFAM" id="SSF144091">
    <property type="entry name" value="Rhomboid-like"/>
    <property type="match status" value="1"/>
</dbReference>
<dbReference type="InterPro" id="IPR035952">
    <property type="entry name" value="Rhomboid-like_sf"/>
</dbReference>
<feature type="transmembrane region" description="Helical" evidence="5">
    <location>
        <begin position="158"/>
        <end position="188"/>
    </location>
</feature>
<evidence type="ECO:0000256" key="2">
    <source>
        <dbReference type="ARBA" id="ARBA00022692"/>
    </source>
</evidence>
<organism evidence="7 8">
    <name type="scientific">Leptolyngbya foveolarum</name>
    <dbReference type="NCBI Taxonomy" id="47253"/>
    <lineage>
        <taxon>Bacteria</taxon>
        <taxon>Bacillati</taxon>
        <taxon>Cyanobacteriota</taxon>
        <taxon>Cyanophyceae</taxon>
        <taxon>Leptolyngbyales</taxon>
        <taxon>Leptolyngbyaceae</taxon>
        <taxon>Leptolyngbya group</taxon>
        <taxon>Leptolyngbya</taxon>
    </lineage>
</organism>
<keyword evidence="2 5" id="KW-0812">Transmembrane</keyword>
<dbReference type="PANTHER" id="PTHR43731:SF9">
    <property type="entry name" value="SLR1461 PROTEIN"/>
    <property type="match status" value="1"/>
</dbReference>
<feature type="domain" description="Peptidase S54 rhomboid" evidence="6">
    <location>
        <begin position="90"/>
        <end position="220"/>
    </location>
</feature>
<dbReference type="AlphaFoldDB" id="A0A2W4VVP8"/>
<keyword evidence="7" id="KW-0645">Protease</keyword>
<dbReference type="InterPro" id="IPR022764">
    <property type="entry name" value="Peptidase_S54_rhomboid_dom"/>
</dbReference>
<keyword evidence="7" id="KW-0378">Hydrolase</keyword>
<evidence type="ECO:0000256" key="5">
    <source>
        <dbReference type="SAM" id="Phobius"/>
    </source>
</evidence>
<dbReference type="EMBL" id="QBMC01000118">
    <property type="protein sequence ID" value="PZO13795.1"/>
    <property type="molecule type" value="Genomic_DNA"/>
</dbReference>
<evidence type="ECO:0000313" key="7">
    <source>
        <dbReference type="EMBL" id="PZO13795.1"/>
    </source>
</evidence>
<proteinExistence type="predicted"/>
<keyword evidence="3 5" id="KW-1133">Transmembrane helix</keyword>
<dbReference type="GO" id="GO:0006508">
    <property type="term" value="P:proteolysis"/>
    <property type="evidence" value="ECO:0007669"/>
    <property type="project" value="UniProtKB-KW"/>
</dbReference>
<dbReference type="GO" id="GO:0016020">
    <property type="term" value="C:membrane"/>
    <property type="evidence" value="ECO:0007669"/>
    <property type="project" value="UniProtKB-SubCell"/>
</dbReference>